<proteinExistence type="predicted"/>
<dbReference type="EMBL" id="CAJQZP010001707">
    <property type="protein sequence ID" value="CAG5059796.1"/>
    <property type="molecule type" value="Genomic_DNA"/>
</dbReference>
<dbReference type="OrthoDB" id="6904405at2759"/>
<feature type="compositionally biased region" description="Basic and acidic residues" evidence="1">
    <location>
        <begin position="8"/>
        <end position="24"/>
    </location>
</feature>
<reference evidence="2" key="1">
    <citation type="submission" date="2021-04" db="EMBL/GenBank/DDBJ databases">
        <authorList>
            <person name="Tunstrom K."/>
        </authorList>
    </citation>
    <scope>NUCLEOTIDE SEQUENCE</scope>
</reference>
<evidence type="ECO:0000313" key="2">
    <source>
        <dbReference type="EMBL" id="CAG5059796.1"/>
    </source>
</evidence>
<evidence type="ECO:0000313" key="3">
    <source>
        <dbReference type="Proteomes" id="UP000691718"/>
    </source>
</evidence>
<comment type="caution">
    <text evidence="2">The sequence shown here is derived from an EMBL/GenBank/DDBJ whole genome shotgun (WGS) entry which is preliminary data.</text>
</comment>
<accession>A0A8S3YFH8</accession>
<sequence>MKTGTAADSKRTDRPSTSRSEENVKIVPEMFRRSPYKSTRQAACESGLTRHTVMTALKSPGFRAWKPHYCNEITPED</sequence>
<name>A0A8S3YFH8_PARAO</name>
<organism evidence="2 3">
    <name type="scientific">Parnassius apollo</name>
    <name type="common">Apollo butterfly</name>
    <name type="synonym">Papilio apollo</name>
    <dbReference type="NCBI Taxonomy" id="110799"/>
    <lineage>
        <taxon>Eukaryota</taxon>
        <taxon>Metazoa</taxon>
        <taxon>Ecdysozoa</taxon>
        <taxon>Arthropoda</taxon>
        <taxon>Hexapoda</taxon>
        <taxon>Insecta</taxon>
        <taxon>Pterygota</taxon>
        <taxon>Neoptera</taxon>
        <taxon>Endopterygota</taxon>
        <taxon>Lepidoptera</taxon>
        <taxon>Glossata</taxon>
        <taxon>Ditrysia</taxon>
        <taxon>Papilionoidea</taxon>
        <taxon>Papilionidae</taxon>
        <taxon>Parnassiinae</taxon>
        <taxon>Parnassini</taxon>
        <taxon>Parnassius</taxon>
        <taxon>Parnassius</taxon>
    </lineage>
</organism>
<feature type="region of interest" description="Disordered" evidence="1">
    <location>
        <begin position="1"/>
        <end position="26"/>
    </location>
</feature>
<protein>
    <submittedName>
        <fullName evidence="2">(apollo) hypothetical protein</fullName>
    </submittedName>
</protein>
<dbReference type="AlphaFoldDB" id="A0A8S3YFH8"/>
<evidence type="ECO:0000256" key="1">
    <source>
        <dbReference type="SAM" id="MobiDB-lite"/>
    </source>
</evidence>
<gene>
    <name evidence="2" type="ORF">PAPOLLO_LOCUS28144</name>
</gene>
<keyword evidence="3" id="KW-1185">Reference proteome</keyword>
<dbReference type="Proteomes" id="UP000691718">
    <property type="component" value="Unassembled WGS sequence"/>
</dbReference>